<gene>
    <name evidence="1" type="ORF">FGO68_gene17614</name>
</gene>
<protein>
    <submittedName>
        <fullName evidence="1">Uncharacterized protein</fullName>
    </submittedName>
</protein>
<comment type="caution">
    <text evidence="1">The sequence shown here is derived from an EMBL/GenBank/DDBJ whole genome shotgun (WGS) entry which is preliminary data.</text>
</comment>
<name>A0A8J8NP89_HALGN</name>
<evidence type="ECO:0000313" key="1">
    <source>
        <dbReference type="EMBL" id="TNV78961.1"/>
    </source>
</evidence>
<dbReference type="SUPFAM" id="SSF69322">
    <property type="entry name" value="Tricorn protease domain 2"/>
    <property type="match status" value="1"/>
</dbReference>
<organism evidence="1 2">
    <name type="scientific">Halteria grandinella</name>
    <dbReference type="NCBI Taxonomy" id="5974"/>
    <lineage>
        <taxon>Eukaryota</taxon>
        <taxon>Sar</taxon>
        <taxon>Alveolata</taxon>
        <taxon>Ciliophora</taxon>
        <taxon>Intramacronucleata</taxon>
        <taxon>Spirotrichea</taxon>
        <taxon>Stichotrichia</taxon>
        <taxon>Sporadotrichida</taxon>
        <taxon>Halteriidae</taxon>
        <taxon>Halteria</taxon>
    </lineage>
</organism>
<proteinExistence type="predicted"/>
<reference evidence="1" key="1">
    <citation type="submission" date="2019-06" db="EMBL/GenBank/DDBJ databases">
        <authorList>
            <person name="Zheng W."/>
        </authorList>
    </citation>
    <scope>NUCLEOTIDE SEQUENCE</scope>
    <source>
        <strain evidence="1">QDHG01</strain>
    </source>
</reference>
<dbReference type="AlphaFoldDB" id="A0A8J8NP89"/>
<accession>A0A8J8NP89</accession>
<keyword evidence="2" id="KW-1185">Reference proteome</keyword>
<sequence length="467" mass="53168">MSLISNGTNPAFSTFLNQPVENPEVPPNDARLQFCKQLLQDSFMLISETKSIKDRMNRAVKYISLFIEDTMKTTARITQAVEDGLNREINGESIQGLEIYAREKGSTIKELMLRVDKCRTLLDGIAWRYKTQGTLFQVDYQPQREQQLLQSYQPIKVIGKIGNSIAIFNGNEKTTDIIEIDQHETLVTVKTFPHKVSLFTFHGERLIVDNQVYQKQGGTYEFIQSLGNLKKPTTGCSLTKDLVAFGSISLENLQIWRWDANCYQKLYNSPAKVPYLKITLMKKAQFTDDSYLIYSVISKNQLYRIKLDSSTDTQKLLQEPLLSDKIINYALVNPNSMLILYKKKIVVLNTETKQQVSSVNLSLAGWKQNALIIPRCFDLETFPIIFMCVRVPYDVKIAPCNLSKGTISHEKALNLGIPSTGKQVIAVLDTCMVDENKGRTTVLLYNQERGGMLVESFDYLKSELYQQ</sequence>
<evidence type="ECO:0000313" key="2">
    <source>
        <dbReference type="Proteomes" id="UP000785679"/>
    </source>
</evidence>
<dbReference type="Proteomes" id="UP000785679">
    <property type="component" value="Unassembled WGS sequence"/>
</dbReference>
<dbReference type="EMBL" id="RRYP01009597">
    <property type="protein sequence ID" value="TNV78961.1"/>
    <property type="molecule type" value="Genomic_DNA"/>
</dbReference>